<keyword evidence="2 6" id="KW-0349">Heme</keyword>
<accession>A0A172YAW8</accession>
<evidence type="ECO:0000256" key="3">
    <source>
        <dbReference type="ARBA" id="ARBA00022723"/>
    </source>
</evidence>
<proteinExistence type="predicted"/>
<reference evidence="8 9" key="1">
    <citation type="submission" date="2016-04" db="EMBL/GenBank/DDBJ databases">
        <title>Complete Genome Sequence of Halotalea alkalilenta IHB B 13600.</title>
        <authorList>
            <person name="Swarnkar M.K."/>
            <person name="Sharma A."/>
            <person name="Kaushal K."/>
            <person name="Soni R."/>
            <person name="Rana S."/>
            <person name="Singh A.K."/>
            <person name="Gulati A."/>
        </authorList>
    </citation>
    <scope>NUCLEOTIDE SEQUENCE [LARGE SCALE GENOMIC DNA]</scope>
    <source>
        <strain evidence="8 9">IHB B 13600</strain>
    </source>
</reference>
<evidence type="ECO:0000256" key="5">
    <source>
        <dbReference type="ARBA" id="ARBA00023004"/>
    </source>
</evidence>
<dbReference type="InterPro" id="IPR036909">
    <property type="entry name" value="Cyt_c-like_dom_sf"/>
</dbReference>
<keyword evidence="5 6" id="KW-0408">Iron</keyword>
<dbReference type="InterPro" id="IPR009056">
    <property type="entry name" value="Cyt_c-like_dom"/>
</dbReference>
<dbReference type="KEGG" id="haa:A5892_01830"/>
<dbReference type="GO" id="GO:0005506">
    <property type="term" value="F:iron ion binding"/>
    <property type="evidence" value="ECO:0007669"/>
    <property type="project" value="InterPro"/>
</dbReference>
<keyword evidence="9" id="KW-1185">Reference proteome</keyword>
<gene>
    <name evidence="8" type="ORF">A5892_01830</name>
</gene>
<dbReference type="Proteomes" id="UP000077875">
    <property type="component" value="Chromosome"/>
</dbReference>
<evidence type="ECO:0000259" key="7">
    <source>
        <dbReference type="PROSITE" id="PS51007"/>
    </source>
</evidence>
<dbReference type="AlphaFoldDB" id="A0A172YAW8"/>
<dbReference type="EMBL" id="CP015243">
    <property type="protein sequence ID" value="ANF56354.1"/>
    <property type="molecule type" value="Genomic_DNA"/>
</dbReference>
<protein>
    <recommendedName>
        <fullName evidence="7">Cytochrome c domain-containing protein</fullName>
    </recommendedName>
</protein>
<sequence length="115" mass="12389">MRRRQGLWRLAWSLPFALAALLGLILAFHLQAAQPDGEAIFDANCAGCHESGRGPQRGDIERLARLYDQGVETLYANALNGTGGMPARGGNAALSDDEVFAAVDYLFRPITAQSD</sequence>
<feature type="domain" description="Cytochrome c" evidence="7">
    <location>
        <begin position="32"/>
        <end position="110"/>
    </location>
</feature>
<keyword evidence="4" id="KW-0249">Electron transport</keyword>
<organism evidence="8 9">
    <name type="scientific">Halotalea alkalilenta</name>
    <dbReference type="NCBI Taxonomy" id="376489"/>
    <lineage>
        <taxon>Bacteria</taxon>
        <taxon>Pseudomonadati</taxon>
        <taxon>Pseudomonadota</taxon>
        <taxon>Gammaproteobacteria</taxon>
        <taxon>Oceanospirillales</taxon>
        <taxon>Halomonadaceae</taxon>
        <taxon>Halotalea</taxon>
    </lineage>
</organism>
<dbReference type="STRING" id="376489.A5892_01830"/>
<dbReference type="SUPFAM" id="SSF46626">
    <property type="entry name" value="Cytochrome c"/>
    <property type="match status" value="1"/>
</dbReference>
<evidence type="ECO:0000256" key="2">
    <source>
        <dbReference type="ARBA" id="ARBA00022617"/>
    </source>
</evidence>
<dbReference type="PROSITE" id="PS51007">
    <property type="entry name" value="CYTC"/>
    <property type="match status" value="1"/>
</dbReference>
<evidence type="ECO:0000313" key="9">
    <source>
        <dbReference type="Proteomes" id="UP000077875"/>
    </source>
</evidence>
<evidence type="ECO:0000256" key="1">
    <source>
        <dbReference type="ARBA" id="ARBA00022448"/>
    </source>
</evidence>
<dbReference type="Gene3D" id="1.10.760.10">
    <property type="entry name" value="Cytochrome c-like domain"/>
    <property type="match status" value="1"/>
</dbReference>
<evidence type="ECO:0000256" key="6">
    <source>
        <dbReference type="PROSITE-ProRule" id="PRU00433"/>
    </source>
</evidence>
<name>A0A172YAW8_9GAMM</name>
<keyword evidence="1" id="KW-0813">Transport</keyword>
<dbReference type="Pfam" id="PF13442">
    <property type="entry name" value="Cytochrome_CBB3"/>
    <property type="match status" value="1"/>
</dbReference>
<dbReference type="InterPro" id="IPR002323">
    <property type="entry name" value="Cyt_CIE"/>
</dbReference>
<evidence type="ECO:0000256" key="4">
    <source>
        <dbReference type="ARBA" id="ARBA00022982"/>
    </source>
</evidence>
<dbReference type="GO" id="GO:0020037">
    <property type="term" value="F:heme binding"/>
    <property type="evidence" value="ECO:0007669"/>
    <property type="project" value="InterPro"/>
</dbReference>
<keyword evidence="3 6" id="KW-0479">Metal-binding</keyword>
<dbReference type="GO" id="GO:0009055">
    <property type="term" value="F:electron transfer activity"/>
    <property type="evidence" value="ECO:0007669"/>
    <property type="project" value="InterPro"/>
</dbReference>
<dbReference type="PRINTS" id="PR00607">
    <property type="entry name" value="CYTCHROMECIE"/>
</dbReference>
<evidence type="ECO:0000313" key="8">
    <source>
        <dbReference type="EMBL" id="ANF56354.1"/>
    </source>
</evidence>